<keyword evidence="1" id="KW-0456">Lyase</keyword>
<keyword evidence="3" id="KW-1185">Reference proteome</keyword>
<gene>
    <name evidence="2" type="ORF">Pla110_00430</name>
</gene>
<proteinExistence type="predicted"/>
<evidence type="ECO:0008006" key="4">
    <source>
        <dbReference type="Google" id="ProtNLM"/>
    </source>
</evidence>
<dbReference type="Proteomes" id="UP000317178">
    <property type="component" value="Chromosome"/>
</dbReference>
<evidence type="ECO:0000313" key="3">
    <source>
        <dbReference type="Proteomes" id="UP000317178"/>
    </source>
</evidence>
<dbReference type="AlphaFoldDB" id="A0A518CGJ0"/>
<dbReference type="KEGG" id="plon:Pla110_00430"/>
<dbReference type="EMBL" id="CP036281">
    <property type="protein sequence ID" value="QDU78342.1"/>
    <property type="molecule type" value="Genomic_DNA"/>
</dbReference>
<dbReference type="RefSeq" id="WP_144992008.1">
    <property type="nucleotide sequence ID" value="NZ_CP036281.1"/>
</dbReference>
<dbReference type="CDD" id="cd00408">
    <property type="entry name" value="DHDPS-like"/>
    <property type="match status" value="1"/>
</dbReference>
<organism evidence="2 3">
    <name type="scientific">Polystyrenella longa</name>
    <dbReference type="NCBI Taxonomy" id="2528007"/>
    <lineage>
        <taxon>Bacteria</taxon>
        <taxon>Pseudomonadati</taxon>
        <taxon>Planctomycetota</taxon>
        <taxon>Planctomycetia</taxon>
        <taxon>Planctomycetales</taxon>
        <taxon>Planctomycetaceae</taxon>
        <taxon>Polystyrenella</taxon>
    </lineage>
</organism>
<dbReference type="InterPro" id="IPR002220">
    <property type="entry name" value="DapA-like"/>
</dbReference>
<protein>
    <recommendedName>
        <fullName evidence="4">Dihydrodipicolinate synthase family protein</fullName>
    </recommendedName>
</protein>
<dbReference type="OrthoDB" id="241941at2"/>
<dbReference type="Gene3D" id="3.20.20.70">
    <property type="entry name" value="Aldolase class I"/>
    <property type="match status" value="1"/>
</dbReference>
<sequence>MSTSTSTFVDPVAMIKPRRKITGYSAILLPFLESGEVDWEGFRSHLMRTIDAGLIPAVNMDTGYINLIDEETRLAVLKTTQELLAGKPFVAGAFVKDQPGARFDGDTYKHRMQEIQEHGGTSVIFQSFGLVEQDNAGILDSYRDLATVCDQFFGFELTTELAPFGAVYDLETYGGLMEIPQCVGAKHSSFHRQPEWDRLLLRDKKRPDFTVFTGNDFAIDMVIYGSDYLLGLSTFAPDLFAKRDRMWETGDPAFYELNDQLQYLGYFTFRAPSAGYKHSAAQFHKLRGWLGCNDTHPQNAPRPDSDIEVLRELGQRMGIVDR</sequence>
<dbReference type="SMART" id="SM01130">
    <property type="entry name" value="DHDPS"/>
    <property type="match status" value="1"/>
</dbReference>
<evidence type="ECO:0000313" key="2">
    <source>
        <dbReference type="EMBL" id="QDU78342.1"/>
    </source>
</evidence>
<dbReference type="GO" id="GO:0016829">
    <property type="term" value="F:lyase activity"/>
    <property type="evidence" value="ECO:0007669"/>
    <property type="project" value="UniProtKB-KW"/>
</dbReference>
<name>A0A518CGJ0_9PLAN</name>
<dbReference type="InterPro" id="IPR013785">
    <property type="entry name" value="Aldolase_TIM"/>
</dbReference>
<evidence type="ECO:0000256" key="1">
    <source>
        <dbReference type="ARBA" id="ARBA00023239"/>
    </source>
</evidence>
<reference evidence="2 3" key="1">
    <citation type="submission" date="2019-02" db="EMBL/GenBank/DDBJ databases">
        <title>Deep-cultivation of Planctomycetes and their phenomic and genomic characterization uncovers novel biology.</title>
        <authorList>
            <person name="Wiegand S."/>
            <person name="Jogler M."/>
            <person name="Boedeker C."/>
            <person name="Pinto D."/>
            <person name="Vollmers J."/>
            <person name="Rivas-Marin E."/>
            <person name="Kohn T."/>
            <person name="Peeters S.H."/>
            <person name="Heuer A."/>
            <person name="Rast P."/>
            <person name="Oberbeckmann S."/>
            <person name="Bunk B."/>
            <person name="Jeske O."/>
            <person name="Meyerdierks A."/>
            <person name="Storesund J.E."/>
            <person name="Kallscheuer N."/>
            <person name="Luecker S."/>
            <person name="Lage O.M."/>
            <person name="Pohl T."/>
            <person name="Merkel B.J."/>
            <person name="Hornburger P."/>
            <person name="Mueller R.-W."/>
            <person name="Bruemmer F."/>
            <person name="Labrenz M."/>
            <person name="Spormann A.M."/>
            <person name="Op den Camp H."/>
            <person name="Overmann J."/>
            <person name="Amann R."/>
            <person name="Jetten M.S.M."/>
            <person name="Mascher T."/>
            <person name="Medema M.H."/>
            <person name="Devos D.P."/>
            <person name="Kaster A.-K."/>
            <person name="Ovreas L."/>
            <person name="Rohde M."/>
            <person name="Galperin M.Y."/>
            <person name="Jogler C."/>
        </authorList>
    </citation>
    <scope>NUCLEOTIDE SEQUENCE [LARGE SCALE GENOMIC DNA]</scope>
    <source>
        <strain evidence="2 3">Pla110</strain>
    </source>
</reference>
<dbReference type="SUPFAM" id="SSF51569">
    <property type="entry name" value="Aldolase"/>
    <property type="match status" value="1"/>
</dbReference>
<accession>A0A518CGJ0</accession>